<keyword evidence="1" id="KW-0175">Coiled coil</keyword>
<evidence type="ECO:0000313" key="2">
    <source>
        <dbReference type="EMBL" id="PEH90137.1"/>
    </source>
</evidence>
<dbReference type="Proteomes" id="UP000220246">
    <property type="component" value="Unassembled WGS sequence"/>
</dbReference>
<feature type="coiled-coil region" evidence="1">
    <location>
        <begin position="64"/>
        <end position="91"/>
    </location>
</feature>
<reference evidence="3" key="1">
    <citation type="submission" date="2017-09" db="EMBL/GenBank/DDBJ databases">
        <title>FDA dAtabase for Regulatory Grade micrObial Sequences (FDA-ARGOS): Supporting development and validation of Infectious Disease Dx tests.</title>
        <authorList>
            <person name="Minogue T."/>
            <person name="Wolcott M."/>
            <person name="Wasieloski L."/>
            <person name="Aguilar W."/>
            <person name="Moore D."/>
            <person name="Tallon L."/>
            <person name="Sadzewicz L."/>
            <person name="Ott S."/>
            <person name="Zhao X."/>
            <person name="Nagaraj S."/>
            <person name="Vavikolanu K."/>
            <person name="Aluvathingal J."/>
            <person name="Nadendla S."/>
            <person name="Sichtig H."/>
        </authorList>
    </citation>
    <scope>NUCLEOTIDE SEQUENCE [LARGE SCALE GENOMIC DNA]</scope>
    <source>
        <strain evidence="3">FDAARGOS_394</strain>
    </source>
</reference>
<evidence type="ECO:0000256" key="1">
    <source>
        <dbReference type="SAM" id="Coils"/>
    </source>
</evidence>
<gene>
    <name evidence="2" type="ORF">CRM82_17455</name>
</gene>
<evidence type="ECO:0008006" key="4">
    <source>
        <dbReference type="Google" id="ProtNLM"/>
    </source>
</evidence>
<keyword evidence="3" id="KW-1185">Reference proteome</keyword>
<dbReference type="RefSeq" id="WP_066533756.1">
    <property type="nucleotide sequence ID" value="NZ_PDEA01000001.1"/>
</dbReference>
<proteinExistence type="predicted"/>
<dbReference type="STRING" id="1219032.GCA_001515545_00847"/>
<comment type="caution">
    <text evidence="2">The sequence shown here is derived from an EMBL/GenBank/DDBJ whole genome shotgun (WGS) entry which is preliminary data.</text>
</comment>
<name>A0A2A7UY10_COMTR</name>
<accession>A0A2A7UY10</accession>
<organism evidence="2 3">
    <name type="scientific">Comamonas terrigena</name>
    <dbReference type="NCBI Taxonomy" id="32013"/>
    <lineage>
        <taxon>Bacteria</taxon>
        <taxon>Pseudomonadati</taxon>
        <taxon>Pseudomonadota</taxon>
        <taxon>Betaproteobacteria</taxon>
        <taxon>Burkholderiales</taxon>
        <taxon>Comamonadaceae</taxon>
        <taxon>Comamonas</taxon>
    </lineage>
</organism>
<dbReference type="GeneID" id="80802410"/>
<evidence type="ECO:0000313" key="3">
    <source>
        <dbReference type="Proteomes" id="UP000220246"/>
    </source>
</evidence>
<dbReference type="AlphaFoldDB" id="A0A2A7UY10"/>
<protein>
    <recommendedName>
        <fullName evidence="4">Lysis protein</fullName>
    </recommendedName>
</protein>
<sequence length="187" mass="20171">MLRPSTDRLAVTVLLCAVLLASFYAGVLFEGRRVARAAAVELQDLQRRHARTTAWLRGERTEAEASLRHRITTLENQLSNDQKEADAAHNTHLAGLGAGTVRVHVPVVLPASCQPAGIQPAGHPAAEPGPTYAELDPAAAANLAGISHDGDQAIRELNHCIAQYGEVKQAFTAWRQKLQELDHAQTP</sequence>
<dbReference type="EMBL" id="PDEA01000001">
    <property type="protein sequence ID" value="PEH90137.1"/>
    <property type="molecule type" value="Genomic_DNA"/>
</dbReference>